<feature type="compositionally biased region" description="Polar residues" evidence="1">
    <location>
        <begin position="269"/>
        <end position="281"/>
    </location>
</feature>
<evidence type="ECO:0000313" key="2">
    <source>
        <dbReference type="EMBL" id="WFD26591.1"/>
    </source>
</evidence>
<reference evidence="2" key="1">
    <citation type="submission" date="2023-03" db="EMBL/GenBank/DDBJ databases">
        <title>Mating type loci evolution in Malassezia.</title>
        <authorList>
            <person name="Coelho M.A."/>
        </authorList>
    </citation>
    <scope>NUCLEOTIDE SEQUENCE</scope>
    <source>
        <strain evidence="2">CBS 9557</strain>
    </source>
</reference>
<dbReference type="Pfam" id="PF00982">
    <property type="entry name" value="Glyco_transf_20"/>
    <property type="match status" value="1"/>
</dbReference>
<organism evidence="2 3">
    <name type="scientific">Malassezia nana</name>
    <dbReference type="NCBI Taxonomy" id="180528"/>
    <lineage>
        <taxon>Eukaryota</taxon>
        <taxon>Fungi</taxon>
        <taxon>Dikarya</taxon>
        <taxon>Basidiomycota</taxon>
        <taxon>Ustilaginomycotina</taxon>
        <taxon>Malasseziomycetes</taxon>
        <taxon>Malasseziales</taxon>
        <taxon>Malasseziaceae</taxon>
        <taxon>Malassezia</taxon>
    </lineage>
</organism>
<dbReference type="GO" id="GO:0005992">
    <property type="term" value="P:trehalose biosynthetic process"/>
    <property type="evidence" value="ECO:0007669"/>
    <property type="project" value="InterPro"/>
</dbReference>
<evidence type="ECO:0000256" key="1">
    <source>
        <dbReference type="SAM" id="MobiDB-lite"/>
    </source>
</evidence>
<feature type="region of interest" description="Disordered" evidence="1">
    <location>
        <begin position="141"/>
        <end position="293"/>
    </location>
</feature>
<evidence type="ECO:0008006" key="4">
    <source>
        <dbReference type="Google" id="ProtNLM"/>
    </source>
</evidence>
<feature type="compositionally biased region" description="Low complexity" evidence="1">
    <location>
        <begin position="187"/>
        <end position="199"/>
    </location>
</feature>
<dbReference type="AlphaFoldDB" id="A0AAF0EKR6"/>
<gene>
    <name evidence="2" type="ORF">MNAN1_001574</name>
</gene>
<dbReference type="GO" id="GO:0005829">
    <property type="term" value="C:cytosol"/>
    <property type="evidence" value="ECO:0007669"/>
    <property type="project" value="TreeGrafter"/>
</dbReference>
<proteinExistence type="predicted"/>
<dbReference type="PANTHER" id="PTHR10788:SF15">
    <property type="entry name" value="TREHALOSE SYNTHASE COMPLEX REGULATORY SUBUNIT TPS3-RELATED"/>
    <property type="match status" value="1"/>
</dbReference>
<accession>A0AAF0EKR6</accession>
<name>A0AAF0EKR6_9BASI</name>
<evidence type="ECO:0000313" key="3">
    <source>
        <dbReference type="Proteomes" id="UP001213623"/>
    </source>
</evidence>
<dbReference type="InterPro" id="IPR001830">
    <property type="entry name" value="Glyco_trans_20"/>
</dbReference>
<dbReference type="EMBL" id="CP119894">
    <property type="protein sequence ID" value="WFD26591.1"/>
    <property type="molecule type" value="Genomic_DNA"/>
</dbReference>
<dbReference type="GO" id="GO:0004805">
    <property type="term" value="F:trehalose-phosphatase activity"/>
    <property type="evidence" value="ECO:0007669"/>
    <property type="project" value="TreeGrafter"/>
</dbReference>
<dbReference type="GO" id="GO:0003825">
    <property type="term" value="F:alpha,alpha-trehalose-phosphate synthase (UDP-forming) activity"/>
    <property type="evidence" value="ECO:0007669"/>
    <property type="project" value="TreeGrafter"/>
</dbReference>
<dbReference type="SUPFAM" id="SSF53756">
    <property type="entry name" value="UDP-Glycosyltransferase/glycogen phosphorylase"/>
    <property type="match status" value="1"/>
</dbReference>
<dbReference type="InterPro" id="IPR036412">
    <property type="entry name" value="HAD-like_sf"/>
</dbReference>
<keyword evidence="3" id="KW-1185">Reference proteome</keyword>
<dbReference type="Gene3D" id="3.40.50.2000">
    <property type="entry name" value="Glycogen Phosphorylase B"/>
    <property type="match status" value="2"/>
</dbReference>
<dbReference type="PANTHER" id="PTHR10788">
    <property type="entry name" value="TREHALOSE-6-PHOSPHATE SYNTHASE"/>
    <property type="match status" value="1"/>
</dbReference>
<dbReference type="FunFam" id="3.40.50.2000:FF:000036">
    <property type="entry name" value="Alpha,alpha-trehalose-phosphate synthase subunit Tps2"/>
    <property type="match status" value="1"/>
</dbReference>
<feature type="compositionally biased region" description="Low complexity" evidence="1">
    <location>
        <begin position="234"/>
        <end position="251"/>
    </location>
</feature>
<dbReference type="Proteomes" id="UP001213623">
    <property type="component" value="Chromosome 3"/>
</dbReference>
<sequence length="1091" mass="121452">MARRAPPDRRRVLIGAFLLPHTVVFGPDTVNPADETLFTESTAPPSPNSRRVPTAQKLAEALTVAVEKEEARTRVFPGKTMHLGLTLTPAASVSRHPSHSSARDRVNMAELMAEAAGSSAKLAGGKAPGLYSVPSSPRVHTFEEARSTTAQPLMATPNKISLSDHGRNAQLEPVASRQSPQSVTPVPAAAQAQREAQPPVSIISDMAAKSSGATPVSQDAGPFAIGRRTPGPVPGRSAPPSALASAPAMSPSRKDGGGAPNSRLLAQPRSLSAHSASSTDASGRRRPRPADLELRRLSRDDDWRSASQRFHIARRTNKRTGSYPPPSQEEPVPFEFPPNPSANYGLINAVNSTDDIDRDAVVYVGTLGVEMNGITPSRRTQIASALRERHNEVPVWLRDEDYLRCYQHYCKQILWPTLHFTLPTTKGLEAEPEAFRAYYEVNRCFTECLAREYREGDVIWVQDYHLLLVPLMLRERLPRAPIGLFVHVAFPSSEIFRCLSRREELLRGMLGADLLGFQTHNFCRHFRQTVGRILQEETTARGVQLARSFVTVAPFPIGIDVHALNRRRKEPEVAEWVERLQERFVGKYVIVGRDKLDWIKGVREKLIAFEMFLDTHPEWVGHVVLVQVALATVQDQREVGEVSDIVSRINRKHSTLTYQPVVFLHVQEITFSQYLALLTMADAFMATSLREGMNLTTHEYVVAQEQRKRPLILSEFTGTYSALRACIGVNPFNACQVAKAIHRALTMDEDEMAQRWSDLHRTVVTQTAQHWVTAVLSQLERAHLSQPHGNTMFTPRLEIAQMQSEWRAAKSRLVLLDLERTLMGEEKGLRGSVEPPPALVRALRGLVQDERTYVYLMSSKSMADLDALSRAVPEAGLIAEDGCYVRHCISPGPTSWTSLVDGFDVQWRQPVREILEYFTERTPGAWIEERDTAIAWYFAPASPSDLSWAQRQSSEVQTLISDSLGERFALRILRRPTHFVIMPKNVSRTTAVQYVLALDIMGSLPKRCHDPKGMFEFVLHIGHDEKLIAHLNGLDLPFAARTCTTEAADTIAGSIASCQLNPGDEVLEALEELVDVHVRDLRWGAAVMVDV</sequence>
<dbReference type="InterPro" id="IPR003337">
    <property type="entry name" value="Trehalose_PPase"/>
</dbReference>
<dbReference type="Pfam" id="PF02358">
    <property type="entry name" value="Trehalose_PPase"/>
    <property type="match status" value="1"/>
</dbReference>
<dbReference type="GO" id="GO:0005946">
    <property type="term" value="C:alpha,alpha-trehalose-phosphate synthase complex (UDP-forming)"/>
    <property type="evidence" value="ECO:0007669"/>
    <property type="project" value="TreeGrafter"/>
</dbReference>
<dbReference type="SUPFAM" id="SSF56784">
    <property type="entry name" value="HAD-like"/>
    <property type="match status" value="1"/>
</dbReference>
<feature type="region of interest" description="Disordered" evidence="1">
    <location>
        <begin position="308"/>
        <end position="331"/>
    </location>
</feature>
<dbReference type="CDD" id="cd03788">
    <property type="entry name" value="GT20_TPS"/>
    <property type="match status" value="1"/>
</dbReference>
<protein>
    <recommendedName>
        <fullName evidence="4">Alpha,alpha-trehalose-phosphate synthase (UDP-forming)</fullName>
    </recommendedName>
</protein>